<dbReference type="OrthoDB" id="9982946at2759"/>
<dbReference type="AlphaFoldDB" id="A0A369JFC6"/>
<sequence>MPPPSPSPTTPGDTLPDERSCQLLGPTALVVQGILGVLVILSLVYKRHREPHKRPWRIWLFDVSKQVVGQMFVHGTNVLLSDLVSQYTSGNACVFYFLHILLDTTLGVAFIYVILRALTHLFSEKFQLKGFESGVYGTPPAFKYWARQAAVYVLSLSTMKLLVILILILFPGIFQVGKWLLSWTRIGDGDTVQVIFTMGVFPIIMNILQFWLIDSIVKASTVPSVSFEDDLSDTHSNHDREPLFRAPSDDDDDDSYRPHDVENPRSPRRQDHDKPATGASTPAEEHKSSAASTSDEPAEHCYPPSLTSSTSSQHTASTSTSASISAPKPAKNLLKKANRRPAPAPLSIRAHSQPAVNSPSVSTTTQEALPHVPLVPVAAPIPKAAAAVGDAWAQSWDDSDDWANRVGEEDWTGRRMEHAKDTLNNAWESNSPIRVS</sequence>
<evidence type="ECO:0000256" key="2">
    <source>
        <dbReference type="SAM" id="Phobius"/>
    </source>
</evidence>
<keyword evidence="2" id="KW-1133">Transmembrane helix</keyword>
<evidence type="ECO:0000256" key="1">
    <source>
        <dbReference type="SAM" id="MobiDB-lite"/>
    </source>
</evidence>
<feature type="transmembrane region" description="Helical" evidence="2">
    <location>
        <begin position="194"/>
        <end position="213"/>
    </location>
</feature>
<dbReference type="Proteomes" id="UP000076154">
    <property type="component" value="Unassembled WGS sequence"/>
</dbReference>
<dbReference type="InParanoid" id="A0A369JFC6"/>
<feature type="compositionally biased region" description="Polar residues" evidence="1">
    <location>
        <begin position="354"/>
        <end position="364"/>
    </location>
</feature>
<comment type="caution">
    <text evidence="3">The sequence shown here is derived from an EMBL/GenBank/DDBJ whole genome shotgun (WGS) entry which is preliminary data.</text>
</comment>
<feature type="transmembrane region" description="Helical" evidence="2">
    <location>
        <begin position="94"/>
        <end position="115"/>
    </location>
</feature>
<evidence type="ECO:0000313" key="4">
    <source>
        <dbReference type="Proteomes" id="UP000076154"/>
    </source>
</evidence>
<accession>A0A369JFC6</accession>
<protein>
    <submittedName>
        <fullName evidence="3">Store-operated calcium entry regulator STIMATE</fullName>
    </submittedName>
</protein>
<keyword evidence="2" id="KW-0812">Transmembrane</keyword>
<gene>
    <name evidence="3" type="primary">TMEM110</name>
    <name evidence="3" type="ORF">Hypma_012881</name>
</gene>
<feature type="compositionally biased region" description="Basic and acidic residues" evidence="1">
    <location>
        <begin position="255"/>
        <end position="275"/>
    </location>
</feature>
<name>A0A369JFC6_HYPMA</name>
<dbReference type="InterPro" id="IPR022127">
    <property type="entry name" value="STIMATE/YPL162C"/>
</dbReference>
<evidence type="ECO:0000313" key="3">
    <source>
        <dbReference type="EMBL" id="RDB20002.1"/>
    </source>
</evidence>
<feature type="region of interest" description="Disordered" evidence="1">
    <location>
        <begin position="228"/>
        <end position="364"/>
    </location>
</feature>
<reference evidence="3" key="1">
    <citation type="submission" date="2018-04" db="EMBL/GenBank/DDBJ databases">
        <title>Whole genome sequencing of Hypsizygus marmoreus.</title>
        <authorList>
            <person name="Choi I.-G."/>
            <person name="Min B."/>
            <person name="Kim J.-G."/>
            <person name="Kim S."/>
            <person name="Oh Y.-L."/>
            <person name="Kong W.-S."/>
            <person name="Park H."/>
            <person name="Jeong J."/>
            <person name="Song E.-S."/>
        </authorList>
    </citation>
    <scope>NUCLEOTIDE SEQUENCE [LARGE SCALE GENOMIC DNA]</scope>
    <source>
        <strain evidence="3">51987-8</strain>
    </source>
</reference>
<feature type="transmembrane region" description="Helical" evidence="2">
    <location>
        <begin position="23"/>
        <end position="44"/>
    </location>
</feature>
<feature type="transmembrane region" description="Helical" evidence="2">
    <location>
        <begin position="149"/>
        <end position="174"/>
    </location>
</feature>
<dbReference type="PANTHER" id="PTHR31735:SF1">
    <property type="entry name" value="VACUOLAR MEMBRANE PROTEIN YPL162C"/>
    <property type="match status" value="1"/>
</dbReference>
<feature type="compositionally biased region" description="Low complexity" evidence="1">
    <location>
        <begin position="303"/>
        <end position="332"/>
    </location>
</feature>
<dbReference type="GO" id="GO:0016020">
    <property type="term" value="C:membrane"/>
    <property type="evidence" value="ECO:0007669"/>
    <property type="project" value="TreeGrafter"/>
</dbReference>
<feature type="compositionally biased region" description="Basic and acidic residues" evidence="1">
    <location>
        <begin position="232"/>
        <end position="243"/>
    </location>
</feature>
<keyword evidence="2" id="KW-0472">Membrane</keyword>
<dbReference type="EMBL" id="LUEZ02000071">
    <property type="protein sequence ID" value="RDB20002.1"/>
    <property type="molecule type" value="Genomic_DNA"/>
</dbReference>
<organism evidence="3 4">
    <name type="scientific">Hypsizygus marmoreus</name>
    <name type="common">White beech mushroom</name>
    <name type="synonym">Agaricus marmoreus</name>
    <dbReference type="NCBI Taxonomy" id="39966"/>
    <lineage>
        <taxon>Eukaryota</taxon>
        <taxon>Fungi</taxon>
        <taxon>Dikarya</taxon>
        <taxon>Basidiomycota</taxon>
        <taxon>Agaricomycotina</taxon>
        <taxon>Agaricomycetes</taxon>
        <taxon>Agaricomycetidae</taxon>
        <taxon>Agaricales</taxon>
        <taxon>Tricholomatineae</taxon>
        <taxon>Lyophyllaceae</taxon>
        <taxon>Hypsizygus</taxon>
    </lineage>
</organism>
<dbReference type="STRING" id="39966.A0A369JFC6"/>
<dbReference type="Pfam" id="PF12400">
    <property type="entry name" value="STIMATE"/>
    <property type="match status" value="1"/>
</dbReference>
<dbReference type="PANTHER" id="PTHR31735">
    <property type="entry name" value="VACUOLAR MEMBRANE PROTEIN YPL162C"/>
    <property type="match status" value="1"/>
</dbReference>
<proteinExistence type="predicted"/>
<keyword evidence="4" id="KW-1185">Reference proteome</keyword>